<keyword evidence="1" id="KW-0472">Membrane</keyword>
<gene>
    <name evidence="3" type="ORF">SIL82_13375</name>
</gene>
<dbReference type="RefSeq" id="WP_010408563.1">
    <property type="nucleotide sequence ID" value="NZ_JAWXXV010000001.1"/>
</dbReference>
<sequence>MKITLPPRFVAGPNRARALAKDDRGSAAVEFALVVTPLIALMIAIVQTSLTFFAQQNLETTAEKSVRALLTGTAQTSGMTQAQFKTLACSKLPAFMKCANLLIDVQAATAFSAVATAPPTITYDSNGNVNNAFQYAPGGTGSINVVKMMYLWDTQKGPLGFDLSTLSGGKRLLIATSVFKTEPYK</sequence>
<keyword evidence="4" id="KW-1185">Reference proteome</keyword>
<feature type="transmembrane region" description="Helical" evidence="1">
    <location>
        <begin position="31"/>
        <end position="54"/>
    </location>
</feature>
<dbReference type="Pfam" id="PF07811">
    <property type="entry name" value="TadE"/>
    <property type="match status" value="1"/>
</dbReference>
<reference evidence="3 4" key="1">
    <citation type="submission" date="2023-11" db="EMBL/GenBank/DDBJ databases">
        <title>MicrobeMod: A computational toolkit for identifying prokaryotic methylation and restriction-modification with nanopore sequencing.</title>
        <authorList>
            <person name="Crits-Christoph A."/>
            <person name="Kang S.C."/>
            <person name="Lee H."/>
            <person name="Ostrov N."/>
        </authorList>
    </citation>
    <scope>NUCLEOTIDE SEQUENCE [LARGE SCALE GENOMIC DNA]</scope>
    <source>
        <strain evidence="3 4">ATCC 14820</strain>
    </source>
</reference>
<organism evidence="3 4">
    <name type="scientific">Sphingomonas echinoides</name>
    <dbReference type="NCBI Taxonomy" id="59803"/>
    <lineage>
        <taxon>Bacteria</taxon>
        <taxon>Pseudomonadati</taxon>
        <taxon>Pseudomonadota</taxon>
        <taxon>Alphaproteobacteria</taxon>
        <taxon>Sphingomonadales</taxon>
        <taxon>Sphingomonadaceae</taxon>
        <taxon>Sphingomonas</taxon>
    </lineage>
</organism>
<dbReference type="EMBL" id="JAWXXV010000001">
    <property type="protein sequence ID" value="MDX5985244.1"/>
    <property type="molecule type" value="Genomic_DNA"/>
</dbReference>
<evidence type="ECO:0000313" key="3">
    <source>
        <dbReference type="EMBL" id="MDX5985244.1"/>
    </source>
</evidence>
<proteinExistence type="predicted"/>
<accession>A0ABU4PR04</accession>
<dbReference type="Proteomes" id="UP001279660">
    <property type="component" value="Unassembled WGS sequence"/>
</dbReference>
<evidence type="ECO:0000259" key="2">
    <source>
        <dbReference type="Pfam" id="PF07811"/>
    </source>
</evidence>
<keyword evidence="1" id="KW-0812">Transmembrane</keyword>
<protein>
    <submittedName>
        <fullName evidence="3">TadE/TadG family type IV pilus assembly protein</fullName>
    </submittedName>
</protein>
<comment type="caution">
    <text evidence="3">The sequence shown here is derived from an EMBL/GenBank/DDBJ whole genome shotgun (WGS) entry which is preliminary data.</text>
</comment>
<evidence type="ECO:0000256" key="1">
    <source>
        <dbReference type="SAM" id="Phobius"/>
    </source>
</evidence>
<keyword evidence="1" id="KW-1133">Transmembrane helix</keyword>
<dbReference type="InterPro" id="IPR012495">
    <property type="entry name" value="TadE-like_dom"/>
</dbReference>
<feature type="domain" description="TadE-like" evidence="2">
    <location>
        <begin position="25"/>
        <end position="67"/>
    </location>
</feature>
<evidence type="ECO:0000313" key="4">
    <source>
        <dbReference type="Proteomes" id="UP001279660"/>
    </source>
</evidence>
<name>A0ABU4PR04_9SPHN</name>